<dbReference type="Gene3D" id="2.60.200.20">
    <property type="match status" value="1"/>
</dbReference>
<comment type="caution">
    <text evidence="6">The sequence shown here is derived from an EMBL/GenBank/DDBJ whole genome shotgun (WGS) entry which is preliminary data.</text>
</comment>
<keyword evidence="7" id="KW-1185">Reference proteome</keyword>
<reference evidence="6 7" key="1">
    <citation type="submission" date="2023-07" db="EMBL/GenBank/DDBJ databases">
        <title>Comparative genomics of wheat-associated soil bacteria to identify genetic determinants of phenazine resistance.</title>
        <authorList>
            <person name="Mouncey N."/>
        </authorList>
    </citation>
    <scope>NUCLEOTIDE SEQUENCE [LARGE SCALE GENOMIC DNA]</scope>
    <source>
        <strain evidence="6 7">W2I7</strain>
    </source>
</reference>
<evidence type="ECO:0000313" key="6">
    <source>
        <dbReference type="EMBL" id="MDQ0644065.1"/>
    </source>
</evidence>
<dbReference type="InterPro" id="IPR003593">
    <property type="entry name" value="AAA+_ATPase"/>
</dbReference>
<feature type="domain" description="FtsK" evidence="5">
    <location>
        <begin position="625"/>
        <end position="818"/>
    </location>
</feature>
<dbReference type="CDD" id="cd01127">
    <property type="entry name" value="TrwB_TraG_TraD_VirD4"/>
    <property type="match status" value="1"/>
</dbReference>
<dbReference type="Pfam" id="PF01580">
    <property type="entry name" value="FtsK_SpoIIIE"/>
    <property type="match status" value="2"/>
</dbReference>
<name>A0ABU0P9Q0_9MICO</name>
<evidence type="ECO:0000256" key="2">
    <source>
        <dbReference type="ARBA" id="ARBA00022840"/>
    </source>
</evidence>
<evidence type="ECO:0000313" key="7">
    <source>
        <dbReference type="Proteomes" id="UP001239085"/>
    </source>
</evidence>
<evidence type="ECO:0000256" key="4">
    <source>
        <dbReference type="SAM" id="MobiDB-lite"/>
    </source>
</evidence>
<sequence length="1446" mass="154310">MSLRLTVADRPGGSHTESWLVKVDEATTVSEIGEALSVPVEIVAPGADPVAPFAKSMLRSGVVIPSRSSTVHPAGTTRLDFVAGPFAGESVAVVPGERLLIGRGPSATIRVADPHLAEEHAHITVTGGTSPEGIPLPLSARIELVASDGKLLVNGEADSSSADVVPADLVQLGSSVLRVGSAPASDADITVDELGARAFNRPSRIRPSQTPPSVTLPGDEPEEADASPLPWLSAIVPVVLGVTLAIVFQRPVMLLMAAASPIMVVGSFIANKKIARRKGERTQVEWIAEIESARERIAATVRQQRLTSWYHHLDPVYIRDVVTRPLSRLWERRRSESDALKVRVGVADVRLDVRFEGGPQKERREERHVGVSPSPVAVDLADGPVGVAGPADVAEGVVRSMLTALTALRSPRDLQVAVLCDREQEHAWSWVQWLPHAQPGVGPVALVGNTDLTRRERVRELGALLDVRMRIGRDRRIETESHVVLVVDGARRYRMLPGMVALLEHGSAYGIHVIAIDSDRSRLPEEATTVVVADPGDPLLGRVESGDAYHSPVLLDQVTVNYAEELARALSSIEHVRGVGDDATVPTSVRYTELLGIDLNDPQPIIDQWRVAPRQSFVVIGAGSEGECAVDIATDGPHALVAGTTGSGKSEFLQALVISLALANRPDALNFVLIDYKGGSAFADCARLPHTVGMVTNLDARETERALASLDAELKRRERVLRDDIGAKDVDAAWDKDADAAARLGLARLMIVVDEFAELKTELPDFINGLVRIARVGRSLGVNLVLATQRPSGVITPEMQSNINLRIALRVTDRADSTDVIGTPDAALISAATPGRGYMRAGLDAAPVVFQTARVAGLRIGHQRTTRVLPPAAKFEWQTVGLPPRFPAVEKAVHRPDQDDTDLRGLVQLATRAAAELGVERSPSPWLLPLPELLPLDRFDEDSAPEGAVVLGLVDVPSRQTQRPLLWHTHTDSHLLFFGGSRSGRTTAVRTLLAQAVQRFTPADLHVYAVDYGTGALLPFVAAPHTGAVITPQDSGRLPRLLARMSEELSRRQSVIAAAGVGSIGEQRAQADARDALSYALFVIDGWERLSASLSADDMVTVRDHVLRLLREGPSSGIRVIITADRSVPSDKVASFIDTRYALPMRDVNDYRGAGIMIREVPASIPPGRVMFGSSGTEAQLAVLSTDVTGEGQTAAVRAIVEYVSAHYAQFPQLAELPQAFRVDPLPQRIGLSETAQLPLHEGASAEFPVVAVGGDRLSRITVAWPEVGGFVVTGDRRSGKTHALAVIAHQLAWHGTRIVVAVARDGSVLSDVARSHGMPVLTPQSADEELSAALAEGDAPITIVVDDSEGIRDSKLDRALGAARAHARFVVGVGSESAGSSITVALTEAKKGRAGLLLSPTSTIIGTQVFGVQLARTHIGRGAPGSGMFFSDGTYLPVQVPDLTA</sequence>
<dbReference type="Gene3D" id="3.40.50.300">
    <property type="entry name" value="P-loop containing nucleotide triphosphate hydrolases"/>
    <property type="match status" value="3"/>
</dbReference>
<feature type="binding site" evidence="3">
    <location>
        <begin position="643"/>
        <end position="650"/>
    </location>
    <ligand>
        <name>ATP</name>
        <dbReference type="ChEBI" id="CHEBI:30616"/>
    </ligand>
</feature>
<keyword evidence="1 3" id="KW-0547">Nucleotide-binding</keyword>
<protein>
    <submittedName>
        <fullName evidence="6">S-DNA-T family DNA segregation ATPase FtsK/SpoIIIE</fullName>
    </submittedName>
</protein>
<keyword evidence="2 3" id="KW-0067">ATP-binding</keyword>
<dbReference type="EMBL" id="JAUSXK010000001">
    <property type="protein sequence ID" value="MDQ0644065.1"/>
    <property type="molecule type" value="Genomic_DNA"/>
</dbReference>
<organism evidence="6 7">
    <name type="scientific">Microbacterium murale</name>
    <dbReference type="NCBI Taxonomy" id="1081040"/>
    <lineage>
        <taxon>Bacteria</taxon>
        <taxon>Bacillati</taxon>
        <taxon>Actinomycetota</taxon>
        <taxon>Actinomycetes</taxon>
        <taxon>Micrococcales</taxon>
        <taxon>Microbacteriaceae</taxon>
        <taxon>Microbacterium</taxon>
    </lineage>
</organism>
<feature type="region of interest" description="Disordered" evidence="4">
    <location>
        <begin position="202"/>
        <end position="225"/>
    </location>
</feature>
<dbReference type="PANTHER" id="PTHR22683:SF1">
    <property type="entry name" value="TYPE VII SECRETION SYSTEM PROTEIN ESSC"/>
    <property type="match status" value="1"/>
</dbReference>
<dbReference type="InterPro" id="IPR008984">
    <property type="entry name" value="SMAD_FHA_dom_sf"/>
</dbReference>
<dbReference type="InterPro" id="IPR002543">
    <property type="entry name" value="FtsK_dom"/>
</dbReference>
<dbReference type="Proteomes" id="UP001239085">
    <property type="component" value="Unassembled WGS sequence"/>
</dbReference>
<dbReference type="InterPro" id="IPR050206">
    <property type="entry name" value="FtsK/SpoIIIE/SftA"/>
</dbReference>
<dbReference type="SUPFAM" id="SSF52540">
    <property type="entry name" value="P-loop containing nucleoside triphosphate hydrolases"/>
    <property type="match status" value="2"/>
</dbReference>
<feature type="domain" description="FtsK" evidence="5">
    <location>
        <begin position="962"/>
        <end position="1152"/>
    </location>
</feature>
<dbReference type="RefSeq" id="WP_307361388.1">
    <property type="nucleotide sequence ID" value="NZ_JAUSXK010000001.1"/>
</dbReference>
<evidence type="ECO:0000256" key="1">
    <source>
        <dbReference type="ARBA" id="ARBA00022741"/>
    </source>
</evidence>
<dbReference type="SMART" id="SM00382">
    <property type="entry name" value="AAA"/>
    <property type="match status" value="3"/>
</dbReference>
<feature type="binding site" evidence="3">
    <location>
        <begin position="979"/>
        <end position="986"/>
    </location>
    <ligand>
        <name>ATP</name>
        <dbReference type="ChEBI" id="CHEBI:30616"/>
    </ligand>
</feature>
<dbReference type="PROSITE" id="PS50901">
    <property type="entry name" value="FTSK"/>
    <property type="match status" value="2"/>
</dbReference>
<dbReference type="SUPFAM" id="SSF49879">
    <property type="entry name" value="SMAD/FHA domain"/>
    <property type="match status" value="1"/>
</dbReference>
<accession>A0ABU0P9Q0</accession>
<proteinExistence type="predicted"/>
<evidence type="ECO:0000256" key="3">
    <source>
        <dbReference type="PROSITE-ProRule" id="PRU00289"/>
    </source>
</evidence>
<dbReference type="CDD" id="cd00060">
    <property type="entry name" value="FHA"/>
    <property type="match status" value="1"/>
</dbReference>
<dbReference type="PANTHER" id="PTHR22683">
    <property type="entry name" value="SPORULATION PROTEIN RELATED"/>
    <property type="match status" value="1"/>
</dbReference>
<gene>
    <name evidence="6" type="ORF">QFZ46_002225</name>
</gene>
<evidence type="ECO:0000259" key="5">
    <source>
        <dbReference type="PROSITE" id="PS50901"/>
    </source>
</evidence>
<dbReference type="InterPro" id="IPR027417">
    <property type="entry name" value="P-loop_NTPase"/>
</dbReference>